<feature type="compositionally biased region" description="Polar residues" evidence="1">
    <location>
        <begin position="42"/>
        <end position="52"/>
    </location>
</feature>
<dbReference type="AlphaFoldDB" id="A0A8T6QQE9"/>
<protein>
    <submittedName>
        <fullName evidence="2">Uncharacterized protein</fullName>
    </submittedName>
</protein>
<evidence type="ECO:0000313" key="2">
    <source>
        <dbReference type="EMBL" id="NEV67076.1"/>
    </source>
</evidence>
<name>A0A8T6QQE9_9CYAN</name>
<dbReference type="EMBL" id="JTHE02000003">
    <property type="protein sequence ID" value="NEV67076.1"/>
    <property type="molecule type" value="Genomic_DNA"/>
</dbReference>
<reference evidence="2" key="2">
    <citation type="journal article" date="2015" name="Genome Announc.">
        <title>Draft Genome Sequence of Filamentous Marine Cyanobacterium Lyngbya confervoides Strain BDU141951.</title>
        <authorList>
            <person name="Chandrababunaidu M.M."/>
            <person name="Sen D."/>
            <person name="Tripathy S."/>
        </authorList>
    </citation>
    <scope>NUCLEOTIDE SEQUENCE</scope>
    <source>
        <strain evidence="2">BDU141951</strain>
    </source>
</reference>
<reference evidence="2" key="1">
    <citation type="submission" date="2014-11" db="EMBL/GenBank/DDBJ databases">
        <authorList>
            <person name="Malar M.C."/>
            <person name="Sen D."/>
            <person name="Tripathy S."/>
        </authorList>
    </citation>
    <scope>NUCLEOTIDE SEQUENCE</scope>
    <source>
        <strain evidence="2">BDU141951</strain>
    </source>
</reference>
<feature type="region of interest" description="Disordered" evidence="1">
    <location>
        <begin position="28"/>
        <end position="52"/>
    </location>
</feature>
<proteinExistence type="predicted"/>
<sequence>MEKENPDDTQLGIVRSRKLVTAPEVCGLRFTDPDQHPVTVDSRPQSGTQAGL</sequence>
<organism evidence="2">
    <name type="scientific">Lyngbya confervoides BDU141951</name>
    <dbReference type="NCBI Taxonomy" id="1574623"/>
    <lineage>
        <taxon>Bacteria</taxon>
        <taxon>Bacillati</taxon>
        <taxon>Cyanobacteriota</taxon>
        <taxon>Cyanophyceae</taxon>
        <taxon>Oscillatoriophycideae</taxon>
        <taxon>Oscillatoriales</taxon>
        <taxon>Microcoleaceae</taxon>
        <taxon>Lyngbya</taxon>
    </lineage>
</organism>
<evidence type="ECO:0000256" key="1">
    <source>
        <dbReference type="SAM" id="MobiDB-lite"/>
    </source>
</evidence>
<reference evidence="2" key="3">
    <citation type="submission" date="2020-02" db="EMBL/GenBank/DDBJ databases">
        <authorList>
            <person name="Sarangi A.N."/>
            <person name="Ghosh S."/>
            <person name="Mukherjee M."/>
            <person name="Tripathy S."/>
        </authorList>
    </citation>
    <scope>NUCLEOTIDE SEQUENCE</scope>
    <source>
        <strain evidence="2">BDU141951</strain>
    </source>
</reference>
<gene>
    <name evidence="2" type="ORF">QQ91_008085</name>
</gene>
<accession>A0A8T6QQE9</accession>
<comment type="caution">
    <text evidence="2">The sequence shown here is derived from an EMBL/GenBank/DDBJ whole genome shotgun (WGS) entry which is preliminary data.</text>
</comment>